<dbReference type="GO" id="GO:0005615">
    <property type="term" value="C:extracellular space"/>
    <property type="evidence" value="ECO:0007669"/>
    <property type="project" value="TreeGrafter"/>
</dbReference>
<dbReference type="EMBL" id="CATQJL010000223">
    <property type="protein sequence ID" value="CAJ0600281.1"/>
    <property type="molecule type" value="Genomic_DNA"/>
</dbReference>
<dbReference type="Gene3D" id="2.40.50.120">
    <property type="match status" value="1"/>
</dbReference>
<dbReference type="GO" id="GO:0051045">
    <property type="term" value="P:negative regulation of membrane protein ectodomain proteolysis"/>
    <property type="evidence" value="ECO:0007669"/>
    <property type="project" value="TreeGrafter"/>
</dbReference>
<keyword evidence="2" id="KW-0964">Secreted</keyword>
<organism evidence="7 8">
    <name type="scientific">Cylicocyclus nassatus</name>
    <name type="common">Nematode worm</name>
    <dbReference type="NCBI Taxonomy" id="53992"/>
    <lineage>
        <taxon>Eukaryota</taxon>
        <taxon>Metazoa</taxon>
        <taxon>Ecdysozoa</taxon>
        <taxon>Nematoda</taxon>
        <taxon>Chromadorea</taxon>
        <taxon>Rhabditida</taxon>
        <taxon>Rhabditina</taxon>
        <taxon>Rhabditomorpha</taxon>
        <taxon>Strongyloidea</taxon>
        <taxon>Strongylidae</taxon>
        <taxon>Cylicocyclus</taxon>
    </lineage>
</organism>
<comment type="subcellular location">
    <subcellularLocation>
        <location evidence="1">Secreted</location>
    </subcellularLocation>
</comment>
<name>A0AA36GY41_CYLNA</name>
<feature type="domain" description="NTR" evidence="6">
    <location>
        <begin position="17"/>
        <end position="138"/>
    </location>
</feature>
<dbReference type="PROSITE" id="PS50189">
    <property type="entry name" value="NTR"/>
    <property type="match status" value="1"/>
</dbReference>
<keyword evidence="4" id="KW-0479">Metal-binding</keyword>
<dbReference type="InterPro" id="IPR001134">
    <property type="entry name" value="Netrin_domain"/>
</dbReference>
<dbReference type="GO" id="GO:0008191">
    <property type="term" value="F:metalloendopeptidase inhibitor activity"/>
    <property type="evidence" value="ECO:0007669"/>
    <property type="project" value="InterPro"/>
</dbReference>
<evidence type="ECO:0000256" key="2">
    <source>
        <dbReference type="ARBA" id="ARBA00022525"/>
    </source>
</evidence>
<reference evidence="7" key="1">
    <citation type="submission" date="2023-07" db="EMBL/GenBank/DDBJ databases">
        <authorList>
            <consortium name="CYATHOMIX"/>
        </authorList>
    </citation>
    <scope>NUCLEOTIDE SEQUENCE</scope>
    <source>
        <strain evidence="7">N/A</strain>
    </source>
</reference>
<dbReference type="Pfam" id="PF00965">
    <property type="entry name" value="TIMP"/>
    <property type="match status" value="1"/>
</dbReference>
<evidence type="ECO:0000256" key="1">
    <source>
        <dbReference type="ARBA" id="ARBA00004613"/>
    </source>
</evidence>
<dbReference type="AlphaFoldDB" id="A0AA36GY41"/>
<dbReference type="SUPFAM" id="SSF50242">
    <property type="entry name" value="TIMP-like"/>
    <property type="match status" value="1"/>
</dbReference>
<dbReference type="InterPro" id="IPR008993">
    <property type="entry name" value="TIMP-like_OB-fold"/>
</dbReference>
<keyword evidence="4" id="KW-0862">Zinc</keyword>
<proteinExistence type="predicted"/>
<accession>A0AA36GY41</accession>
<feature type="disulfide bond" evidence="5">
    <location>
        <begin position="17"/>
        <end position="89"/>
    </location>
</feature>
<keyword evidence="3 5" id="KW-1015">Disulfide bond</keyword>
<protein>
    <recommendedName>
        <fullName evidence="6">NTR domain-containing protein</fullName>
    </recommendedName>
</protein>
<keyword evidence="8" id="KW-1185">Reference proteome</keyword>
<sequence length="148" mass="16363">MKTLILLAICIATSEACSCLPYPSLQDYICSSDFVSRVKVISKKDPNNGYSNGYQDITYTVKHVKVYKKPPSVKELPNQILTASNSAACGIELTIGEEYLLGGSVDEQGKLRSYLCGIFQKWSSVSKDDRKTLRRYQCSSPTTVPSYG</sequence>
<evidence type="ECO:0000256" key="5">
    <source>
        <dbReference type="PIRSR" id="PIRSR601820-3"/>
    </source>
</evidence>
<dbReference type="GO" id="GO:0046872">
    <property type="term" value="F:metal ion binding"/>
    <property type="evidence" value="ECO:0007669"/>
    <property type="project" value="UniProtKB-KW"/>
</dbReference>
<dbReference type="GO" id="GO:0002020">
    <property type="term" value="F:protease binding"/>
    <property type="evidence" value="ECO:0007669"/>
    <property type="project" value="TreeGrafter"/>
</dbReference>
<evidence type="ECO:0000259" key="6">
    <source>
        <dbReference type="PROSITE" id="PS50189"/>
    </source>
</evidence>
<feature type="disulfide bond" evidence="5">
    <location>
        <begin position="19"/>
        <end position="116"/>
    </location>
</feature>
<dbReference type="InterPro" id="IPR001820">
    <property type="entry name" value="TIMP"/>
</dbReference>
<dbReference type="PANTHER" id="PTHR11844:SF25">
    <property type="entry name" value="NTR DOMAIN-CONTAINING PROTEIN"/>
    <property type="match status" value="1"/>
</dbReference>
<feature type="binding site" evidence="4">
    <location>
        <position position="17"/>
    </location>
    <ligand>
        <name>Zn(2+)</name>
        <dbReference type="ChEBI" id="CHEBI:29105"/>
        <note>ligand shared with metalloproteinase partner</note>
    </ligand>
</feature>
<gene>
    <name evidence="7" type="ORF">CYNAS_LOCUS12264</name>
</gene>
<dbReference type="PANTHER" id="PTHR11844">
    <property type="entry name" value="METALLOPROTEASE INHIBITOR"/>
    <property type="match status" value="1"/>
</dbReference>
<dbReference type="CDD" id="cd03577">
    <property type="entry name" value="NTR_TIMP_like"/>
    <property type="match status" value="1"/>
</dbReference>
<dbReference type="SMART" id="SM00206">
    <property type="entry name" value="NTR"/>
    <property type="match status" value="1"/>
</dbReference>
<evidence type="ECO:0000256" key="4">
    <source>
        <dbReference type="PIRSR" id="PIRSR601820-1"/>
    </source>
</evidence>
<comment type="caution">
    <text evidence="7">The sequence shown here is derived from an EMBL/GenBank/DDBJ whole genome shotgun (WGS) entry which is preliminary data.</text>
</comment>
<evidence type="ECO:0000256" key="3">
    <source>
        <dbReference type="ARBA" id="ARBA00023157"/>
    </source>
</evidence>
<evidence type="ECO:0000313" key="8">
    <source>
        <dbReference type="Proteomes" id="UP001176961"/>
    </source>
</evidence>
<dbReference type="GO" id="GO:0031012">
    <property type="term" value="C:extracellular matrix"/>
    <property type="evidence" value="ECO:0007669"/>
    <property type="project" value="TreeGrafter"/>
</dbReference>
<dbReference type="Proteomes" id="UP001176961">
    <property type="component" value="Unassembled WGS sequence"/>
</dbReference>
<evidence type="ECO:0000313" key="7">
    <source>
        <dbReference type="EMBL" id="CAJ0600281.1"/>
    </source>
</evidence>